<dbReference type="AlphaFoldDB" id="B8IGJ4"/>
<dbReference type="eggNOG" id="COG1835">
    <property type="taxonomic scope" value="Bacteria"/>
</dbReference>
<evidence type="ECO:0000259" key="3">
    <source>
        <dbReference type="Pfam" id="PF19040"/>
    </source>
</evidence>
<dbReference type="InterPro" id="IPR050879">
    <property type="entry name" value="Acyltransferase_3"/>
</dbReference>
<keyword evidence="1" id="KW-0812">Transmembrane</keyword>
<dbReference type="Proteomes" id="UP000008207">
    <property type="component" value="Chromosome"/>
</dbReference>
<keyword evidence="5" id="KW-1185">Reference proteome</keyword>
<keyword evidence="4" id="KW-0012">Acyltransferase</keyword>
<dbReference type="KEGG" id="mno:Mnod_0870"/>
<name>B8IGJ4_METNO</name>
<dbReference type="Pfam" id="PF19040">
    <property type="entry name" value="SGNH"/>
    <property type="match status" value="1"/>
</dbReference>
<dbReference type="GO" id="GO:0016747">
    <property type="term" value="F:acyltransferase activity, transferring groups other than amino-acyl groups"/>
    <property type="evidence" value="ECO:0007669"/>
    <property type="project" value="InterPro"/>
</dbReference>
<keyword evidence="1" id="KW-1133">Transmembrane helix</keyword>
<feature type="transmembrane region" description="Helical" evidence="1">
    <location>
        <begin position="219"/>
        <end position="238"/>
    </location>
</feature>
<dbReference type="HOGENOM" id="CLU_005679_10_4_5"/>
<dbReference type="InterPro" id="IPR043968">
    <property type="entry name" value="SGNH"/>
</dbReference>
<evidence type="ECO:0000313" key="4">
    <source>
        <dbReference type="EMBL" id="ACL55894.1"/>
    </source>
</evidence>
<feature type="transmembrane region" description="Helical" evidence="1">
    <location>
        <begin position="101"/>
        <end position="119"/>
    </location>
</feature>
<dbReference type="Pfam" id="PF01757">
    <property type="entry name" value="Acyl_transf_3"/>
    <property type="match status" value="1"/>
</dbReference>
<dbReference type="OrthoDB" id="9796461at2"/>
<keyword evidence="1" id="KW-0472">Membrane</keyword>
<sequence>MSAMSYRPDIDGLRGIAVLAVVLCHAEIGAASGGYVGVDVFFVISGFLITEIILREIDAGQFSLAAFYHRRITRILPAFAVMTTVTMVVGALILTPGDLRSLGLSAVAAALSLSNVAFWRSAGYFDTDSAEKPLLHTWSLGVEEQFYLVFPVFVLALTRLSPPRRTAVIGVVLVGSALLSFVAVLASPKAAFYLVPTRAWELLVGSMTAIFMRSGRPPSLAPNALGLVGLAMIVWPILRYDSETRFPGLAAVVPTLGAALVIVGSARAGSPINRLLSAAGLVFIGKISYSLYLWHHPIFAFYRYVTQEEFKPGAQVTLIAASFAVGAASWRWVEVPFRRSYAKARHSVVFVGGGAASSLVCALGLGLFASGGLPQRFEPGRRQFIADNEAIAGEWPYPAACGNYSLSAFAAGGPIRYCRPGVSAMSWAGANSPPDLPKRGLILAWGDSNLEQLYPVFQRWNAADPPGGRQVIMATYGGCPPLLGLNSRTPGFHCGEFNRSVLQRALEADVETVVLGASWTGWIDGWSARHGDNNLCSWPGACTSTRSLEERLRLFREAFGASLGPIRRTGKRIVIILPFPTFSKAVAPYVARAAALGWTGGERLSQEGYRQAFGHARFLLEEVAREYGAEVVDPSLILCEGLSCPITDGGRSSYRDSNHLSVASSLLLEGALSAALAGRELPPRTGLSSNIGAMK</sequence>
<dbReference type="EMBL" id="CP001349">
    <property type="protein sequence ID" value="ACL55894.1"/>
    <property type="molecule type" value="Genomic_DNA"/>
</dbReference>
<feature type="transmembrane region" description="Helical" evidence="1">
    <location>
        <begin position="167"/>
        <end position="186"/>
    </location>
</feature>
<evidence type="ECO:0000313" key="5">
    <source>
        <dbReference type="Proteomes" id="UP000008207"/>
    </source>
</evidence>
<organism evidence="4 5">
    <name type="scientific">Methylobacterium nodulans (strain LMG 21967 / CNCM I-2342 / ORS 2060)</name>
    <dbReference type="NCBI Taxonomy" id="460265"/>
    <lineage>
        <taxon>Bacteria</taxon>
        <taxon>Pseudomonadati</taxon>
        <taxon>Pseudomonadota</taxon>
        <taxon>Alphaproteobacteria</taxon>
        <taxon>Hyphomicrobiales</taxon>
        <taxon>Methylobacteriaceae</taxon>
        <taxon>Methylobacterium</taxon>
    </lineage>
</organism>
<evidence type="ECO:0000256" key="1">
    <source>
        <dbReference type="SAM" id="Phobius"/>
    </source>
</evidence>
<dbReference type="PANTHER" id="PTHR23028:SF53">
    <property type="entry name" value="ACYL_TRANSF_3 DOMAIN-CONTAINING PROTEIN"/>
    <property type="match status" value="1"/>
</dbReference>
<reference evidence="4 5" key="1">
    <citation type="submission" date="2009-01" db="EMBL/GenBank/DDBJ databases">
        <title>Complete sequence of chromosome of Methylobacterium nodulans ORS 2060.</title>
        <authorList>
            <consortium name="US DOE Joint Genome Institute"/>
            <person name="Lucas S."/>
            <person name="Copeland A."/>
            <person name="Lapidus A."/>
            <person name="Glavina del Rio T."/>
            <person name="Dalin E."/>
            <person name="Tice H."/>
            <person name="Bruce D."/>
            <person name="Goodwin L."/>
            <person name="Pitluck S."/>
            <person name="Sims D."/>
            <person name="Brettin T."/>
            <person name="Detter J.C."/>
            <person name="Han C."/>
            <person name="Larimer F."/>
            <person name="Land M."/>
            <person name="Hauser L."/>
            <person name="Kyrpides N."/>
            <person name="Ivanova N."/>
            <person name="Marx C.J."/>
            <person name="Richardson P."/>
        </authorList>
    </citation>
    <scope>NUCLEOTIDE SEQUENCE [LARGE SCALE GENOMIC DNA]</scope>
    <source>
        <strain evidence="5">LMG 21967 / CNCM I-2342 / ORS 2060</strain>
    </source>
</reference>
<feature type="transmembrane region" description="Helical" evidence="1">
    <location>
        <begin position="345"/>
        <end position="369"/>
    </location>
</feature>
<gene>
    <name evidence="4" type="ordered locus">Mnod_0870</name>
</gene>
<feature type="transmembrane region" description="Helical" evidence="1">
    <location>
        <begin position="275"/>
        <end position="294"/>
    </location>
</feature>
<evidence type="ECO:0000259" key="2">
    <source>
        <dbReference type="Pfam" id="PF01757"/>
    </source>
</evidence>
<proteinExistence type="predicted"/>
<feature type="transmembrane region" description="Helical" evidence="1">
    <location>
        <begin position="314"/>
        <end position="333"/>
    </location>
</feature>
<feature type="transmembrane region" description="Helical" evidence="1">
    <location>
        <begin position="192"/>
        <end position="212"/>
    </location>
</feature>
<dbReference type="GO" id="GO:0009103">
    <property type="term" value="P:lipopolysaccharide biosynthetic process"/>
    <property type="evidence" value="ECO:0007669"/>
    <property type="project" value="TreeGrafter"/>
</dbReference>
<accession>B8IGJ4</accession>
<feature type="transmembrane region" description="Helical" evidence="1">
    <location>
        <begin position="75"/>
        <end position="95"/>
    </location>
</feature>
<feature type="transmembrane region" description="Helical" evidence="1">
    <location>
        <begin position="244"/>
        <end position="263"/>
    </location>
</feature>
<feature type="transmembrane region" description="Helical" evidence="1">
    <location>
        <begin position="12"/>
        <end position="28"/>
    </location>
</feature>
<dbReference type="RefSeq" id="WP_015927598.1">
    <property type="nucleotide sequence ID" value="NC_011894.1"/>
</dbReference>
<dbReference type="GO" id="GO:0016020">
    <property type="term" value="C:membrane"/>
    <property type="evidence" value="ECO:0007669"/>
    <property type="project" value="TreeGrafter"/>
</dbReference>
<feature type="domain" description="SGNH" evidence="3">
    <location>
        <begin position="441"/>
        <end position="671"/>
    </location>
</feature>
<protein>
    <submittedName>
        <fullName evidence="4">Acyltransferase 3</fullName>
    </submittedName>
</protein>
<feature type="transmembrane region" description="Helical" evidence="1">
    <location>
        <begin position="34"/>
        <end position="54"/>
    </location>
</feature>
<dbReference type="PANTHER" id="PTHR23028">
    <property type="entry name" value="ACETYLTRANSFERASE"/>
    <property type="match status" value="1"/>
</dbReference>
<dbReference type="InterPro" id="IPR002656">
    <property type="entry name" value="Acyl_transf_3_dom"/>
</dbReference>
<feature type="domain" description="Acyltransferase 3" evidence="2">
    <location>
        <begin position="9"/>
        <end position="325"/>
    </location>
</feature>
<dbReference type="STRING" id="460265.Mnod_0870"/>
<keyword evidence="4" id="KW-0808">Transferase</keyword>